<accession>A0A9W8RQI5</accession>
<dbReference type="EMBL" id="JAOQAZ010000034">
    <property type="protein sequence ID" value="KAJ4249083.1"/>
    <property type="molecule type" value="Genomic_DNA"/>
</dbReference>
<evidence type="ECO:0000313" key="3">
    <source>
        <dbReference type="Proteomes" id="UP001152049"/>
    </source>
</evidence>
<dbReference type="InterPro" id="IPR052895">
    <property type="entry name" value="HetReg/Transcr_Mod"/>
</dbReference>
<evidence type="ECO:0000259" key="1">
    <source>
        <dbReference type="Pfam" id="PF06985"/>
    </source>
</evidence>
<evidence type="ECO:0000313" key="2">
    <source>
        <dbReference type="EMBL" id="KAJ4249083.1"/>
    </source>
</evidence>
<proteinExistence type="predicted"/>
<keyword evidence="3" id="KW-1185">Reference proteome</keyword>
<feature type="domain" description="Heterokaryon incompatibility" evidence="1">
    <location>
        <begin position="46"/>
        <end position="209"/>
    </location>
</feature>
<dbReference type="Proteomes" id="UP001152049">
    <property type="component" value="Unassembled WGS sequence"/>
</dbReference>
<gene>
    <name evidence="2" type="ORF">NW762_012415</name>
</gene>
<dbReference type="Pfam" id="PF06985">
    <property type="entry name" value="HET"/>
    <property type="match status" value="1"/>
</dbReference>
<sequence length="641" mass="72544">MFAYEDHLHHSSNAQTIRLIDLDPGQGNSPLSFQLRCVSLSDQPVYVALSYSWSGQTPSENTSCNGKSLLVTRNLYAALYRFRSLNSVVTLWADAICINQQDVDEKNQQVPLMGKIFSQAKEVKVWLDPGDEMNTEAAGERVMELVQLAQFYAEKLSLSISDLQNFDDTWRWGSIKLDDPNRLDFDAKWDSLFRLLQNVWFSRTWIIQEVALSGERAWLYYGDTILCWSDIATALCFASHTDILHQTMRVRGEETSREVMRATRLARTTAAVADSEGAGLGLLWLLCNHWESAATDPRDNIYGLLSIARVHELGDPEIPLIIPDYHSDVAMLYQQVAEKFLARLSWLVVIQFAGRRTETGGKVPGLPSWVPDWSQLVNVTMDLPLTLDENLEYVLERKPDVFTLETVPKWYQVHGSILTLQGYFVDEIIETSDIFNTTRAKLSLPDTDLHERGFLWCKNLFGVAKFWGYTSESDVYTPTGMNLIDAIVETLSIGSPPSILPPNEIRAIVLVLMKRGQTLAEFEASSPSRSTREHREEALELVNDTTESPWTADEMGEAVHGLRHFWNFGFPFKTQKSHMGMISSLAIDVGAHIALVRGLPTPIILRPREDGMWTIVGETYIQGMMDNQILDMERCHEISIA</sequence>
<reference evidence="2" key="1">
    <citation type="submission" date="2022-09" db="EMBL/GenBank/DDBJ databases">
        <title>Fusarium specimens isolated from Avocado Roots.</title>
        <authorList>
            <person name="Stajich J."/>
            <person name="Roper C."/>
            <person name="Heimlech-Rivalta G."/>
        </authorList>
    </citation>
    <scope>NUCLEOTIDE SEQUENCE</scope>
    <source>
        <strain evidence="2">CF00136</strain>
    </source>
</reference>
<dbReference type="Pfam" id="PF26639">
    <property type="entry name" value="Het-6_barrel"/>
    <property type="match status" value="1"/>
</dbReference>
<dbReference type="InterPro" id="IPR010730">
    <property type="entry name" value="HET"/>
</dbReference>
<organism evidence="2 3">
    <name type="scientific">Fusarium torreyae</name>
    <dbReference type="NCBI Taxonomy" id="1237075"/>
    <lineage>
        <taxon>Eukaryota</taxon>
        <taxon>Fungi</taxon>
        <taxon>Dikarya</taxon>
        <taxon>Ascomycota</taxon>
        <taxon>Pezizomycotina</taxon>
        <taxon>Sordariomycetes</taxon>
        <taxon>Hypocreomycetidae</taxon>
        <taxon>Hypocreales</taxon>
        <taxon>Nectriaceae</taxon>
        <taxon>Fusarium</taxon>
    </lineage>
</organism>
<protein>
    <recommendedName>
        <fullName evidence="1">Heterokaryon incompatibility domain-containing protein</fullName>
    </recommendedName>
</protein>
<dbReference type="AlphaFoldDB" id="A0A9W8RQI5"/>
<dbReference type="OrthoDB" id="2504919at2759"/>
<comment type="caution">
    <text evidence="2">The sequence shown here is derived from an EMBL/GenBank/DDBJ whole genome shotgun (WGS) entry which is preliminary data.</text>
</comment>
<dbReference type="PANTHER" id="PTHR24148">
    <property type="entry name" value="ANKYRIN REPEAT DOMAIN-CONTAINING PROTEIN 39 HOMOLOG-RELATED"/>
    <property type="match status" value="1"/>
</dbReference>
<dbReference type="PANTHER" id="PTHR24148:SF64">
    <property type="entry name" value="HETEROKARYON INCOMPATIBILITY DOMAIN-CONTAINING PROTEIN"/>
    <property type="match status" value="1"/>
</dbReference>
<name>A0A9W8RQI5_9HYPO</name>